<dbReference type="AlphaFoldDB" id="A0A9W8DLM7"/>
<name>A0A9W8DLM7_9FUNG</name>
<gene>
    <name evidence="2" type="ORF">H4219_005143</name>
</gene>
<evidence type="ECO:0000313" key="2">
    <source>
        <dbReference type="EMBL" id="KAJ1913590.1"/>
    </source>
</evidence>
<feature type="compositionally biased region" description="Basic and acidic residues" evidence="1">
    <location>
        <begin position="212"/>
        <end position="225"/>
    </location>
</feature>
<feature type="compositionally biased region" description="Polar residues" evidence="1">
    <location>
        <begin position="1"/>
        <end position="21"/>
    </location>
</feature>
<dbReference type="Proteomes" id="UP001150538">
    <property type="component" value="Unassembled WGS sequence"/>
</dbReference>
<protein>
    <submittedName>
        <fullName evidence="2">Uncharacterized protein</fullName>
    </submittedName>
</protein>
<keyword evidence="3" id="KW-1185">Reference proteome</keyword>
<reference evidence="2" key="1">
    <citation type="submission" date="2022-07" db="EMBL/GenBank/DDBJ databases">
        <title>Phylogenomic reconstructions and comparative analyses of Kickxellomycotina fungi.</title>
        <authorList>
            <person name="Reynolds N.K."/>
            <person name="Stajich J.E."/>
            <person name="Barry K."/>
            <person name="Grigoriev I.V."/>
            <person name="Crous P."/>
            <person name="Smith M.E."/>
        </authorList>
    </citation>
    <scope>NUCLEOTIDE SEQUENCE</scope>
    <source>
        <strain evidence="2">NBRC 100468</strain>
    </source>
</reference>
<organism evidence="2 3">
    <name type="scientific">Mycoemilia scoparia</name>
    <dbReference type="NCBI Taxonomy" id="417184"/>
    <lineage>
        <taxon>Eukaryota</taxon>
        <taxon>Fungi</taxon>
        <taxon>Fungi incertae sedis</taxon>
        <taxon>Zoopagomycota</taxon>
        <taxon>Kickxellomycotina</taxon>
        <taxon>Kickxellomycetes</taxon>
        <taxon>Kickxellales</taxon>
        <taxon>Kickxellaceae</taxon>
        <taxon>Mycoemilia</taxon>
    </lineage>
</organism>
<sequence>MTTESQHSSKIPKSPSVPGSSRSEKSFKASPIQSSSTNKKDKNKSSSKKPREMNIHLKFNNNGGYNPFFPYGGQQPETLNEQVSPWSHNFPTSAGIPPTSTIGGNIPMAPHPTPISPRMVPPPLYLPPFAGSAAATGNSPLLHTPSHHKVETCRCDRCREYRLKIYGSPSALSAVSSTSPTTVVSGSSSSGKRGNGSSQKKKDGEEVVTGTDGDKPEEEKPKRTLDRLMKHLPRKAWQIGTGAILGSVAMTLYDNFKPFSK</sequence>
<feature type="compositionally biased region" description="Low complexity" evidence="1">
    <location>
        <begin position="172"/>
        <end position="198"/>
    </location>
</feature>
<dbReference type="EMBL" id="JANBPU010000252">
    <property type="protein sequence ID" value="KAJ1913590.1"/>
    <property type="molecule type" value="Genomic_DNA"/>
</dbReference>
<feature type="region of interest" description="Disordered" evidence="1">
    <location>
        <begin position="172"/>
        <end position="225"/>
    </location>
</feature>
<evidence type="ECO:0000256" key="1">
    <source>
        <dbReference type="SAM" id="MobiDB-lite"/>
    </source>
</evidence>
<accession>A0A9W8DLM7</accession>
<comment type="caution">
    <text evidence="2">The sequence shown here is derived from an EMBL/GenBank/DDBJ whole genome shotgun (WGS) entry which is preliminary data.</text>
</comment>
<evidence type="ECO:0000313" key="3">
    <source>
        <dbReference type="Proteomes" id="UP001150538"/>
    </source>
</evidence>
<feature type="region of interest" description="Disordered" evidence="1">
    <location>
        <begin position="1"/>
        <end position="53"/>
    </location>
</feature>
<feature type="compositionally biased region" description="Basic and acidic residues" evidence="1">
    <location>
        <begin position="38"/>
        <end position="53"/>
    </location>
</feature>
<proteinExistence type="predicted"/>